<dbReference type="InterPro" id="IPR007502">
    <property type="entry name" value="Helicase-assoc_dom"/>
</dbReference>
<proteinExistence type="predicted"/>
<keyword evidence="2" id="KW-0547">Nucleotide-binding</keyword>
<dbReference type="InParanoid" id="A0A1C7N9N3"/>
<evidence type="ECO:0000256" key="6">
    <source>
        <dbReference type="ARBA" id="ARBA00047984"/>
    </source>
</evidence>
<evidence type="ECO:0000259" key="9">
    <source>
        <dbReference type="PROSITE" id="PS51194"/>
    </source>
</evidence>
<feature type="region of interest" description="Disordered" evidence="7">
    <location>
        <begin position="353"/>
        <end position="385"/>
    </location>
</feature>
<dbReference type="Pfam" id="PF21010">
    <property type="entry name" value="HA2_C"/>
    <property type="match status" value="1"/>
</dbReference>
<feature type="region of interest" description="Disordered" evidence="7">
    <location>
        <begin position="553"/>
        <end position="585"/>
    </location>
</feature>
<dbReference type="SUPFAM" id="SSF52540">
    <property type="entry name" value="P-loop containing nucleoside triphosphate hydrolases"/>
    <property type="match status" value="2"/>
</dbReference>
<dbReference type="CDD" id="cd18791">
    <property type="entry name" value="SF2_C_RHA"/>
    <property type="match status" value="1"/>
</dbReference>
<dbReference type="SMART" id="SM00490">
    <property type="entry name" value="HELICc"/>
    <property type="match status" value="1"/>
</dbReference>
<dbReference type="Proteomes" id="UP000093000">
    <property type="component" value="Unassembled WGS sequence"/>
</dbReference>
<dbReference type="PANTHER" id="PTHR18934:SF145">
    <property type="entry name" value="ATP-DEPENDENT RNA HELICASE DHX57-RELATED"/>
    <property type="match status" value="1"/>
</dbReference>
<organism evidence="10 11">
    <name type="scientific">Choanephora cucurbitarum</name>
    <dbReference type="NCBI Taxonomy" id="101091"/>
    <lineage>
        <taxon>Eukaryota</taxon>
        <taxon>Fungi</taxon>
        <taxon>Fungi incertae sedis</taxon>
        <taxon>Mucoromycota</taxon>
        <taxon>Mucoromycotina</taxon>
        <taxon>Mucoromycetes</taxon>
        <taxon>Mucorales</taxon>
        <taxon>Mucorineae</taxon>
        <taxon>Choanephoraceae</taxon>
        <taxon>Choanephoroideae</taxon>
        <taxon>Choanephora</taxon>
    </lineage>
</organism>
<dbReference type="InterPro" id="IPR011545">
    <property type="entry name" value="DEAD/DEAH_box_helicase_dom"/>
</dbReference>
<dbReference type="Gene3D" id="3.40.50.300">
    <property type="entry name" value="P-loop containing nucleotide triphosphate hydrolases"/>
    <property type="match status" value="2"/>
</dbReference>
<dbReference type="InterPro" id="IPR056890">
    <property type="entry name" value="UBA_DHX29-like"/>
</dbReference>
<dbReference type="InterPro" id="IPR001650">
    <property type="entry name" value="Helicase_C-like"/>
</dbReference>
<evidence type="ECO:0000313" key="11">
    <source>
        <dbReference type="Proteomes" id="UP000093000"/>
    </source>
</evidence>
<dbReference type="FunFam" id="3.40.50.300:FF:000500">
    <property type="entry name" value="ATP-dependent RNA helicase DHX29"/>
    <property type="match status" value="1"/>
</dbReference>
<accession>A0A1C7N9N3</accession>
<evidence type="ECO:0000256" key="1">
    <source>
        <dbReference type="ARBA" id="ARBA00012552"/>
    </source>
</evidence>
<sequence length="1486" mass="169485">MAKKKTKVVSNRGFATTSAPSKKIETPTPQQTPEQPPEIKKEQKEKRRKSSTPEDPIVQWIDKYSSLNEHKAEEGLKALEKTDPVAEEKSRDFKLTSDIEQALLQLVKQEKLVIKKEHIWPKSPEEKQKYVNRLDVIYRVLIKIGFEHQDVEASLRATVSALLDDHLDWLCLHVPYDRMPIGFFDKYFDENENQERKVTLTENQSKSSHSLATETQVGKVDEVIVSKHKLDDIEKSTDAQTKLRILEAAQSMEDEIEEDINETYAQLKLKLVALQALLPSENKDKKKKKNRAVSEPIALTATEIEKTMKEIKKLKDRMSSLEADWDFDKSKANELFVEYSRLAAEQQRQQAIEAARQKSAENKESVEESIETDTTTASDDEGGLFGGMLMTEEEEQQTTTSSVTQSTSWQIIDLNLLKSYSGRYPKDLLLDYCNKHKLGKQSFSATNIASGLWRASLKIQKQGYDHLPMQFELPENQCATSKSDAEQLVSFHALFEMDPQSSLYKVLPVVFKDLWNAWTAEKNQNEHGPRLEAEKKRAALLFELVDAALKHASKKTHVSTNPAAQEEESEHASKTPSKGDNVKQQSLFSRVKDNFKKRLEDQEYLAMKEKRHQLPISAYRDQILEVLQHHQVIIISGETGCGKSTQVPQFLAEHLLLGSNRPGSVICTQPRRISAISIANRVSVEMGDPPRSTGGRNAMVGYQIRLESKMSPENVLFFCTTGILLRRLESDKHLDGVSFVVVDEVHERTMESDFLLIILKRLCAVRPDLKVILMSATVEADRFSSYFHHCPVISVPGRTFPVHVQYLEDVIESTSYEIEKDSPYALNSYRFRKEKGSVQVSGQHGSTKRVNYEIFEDDTDDEDPYDPTRIESKLTISSRQPSEAQEVKEEMGYSRQTRKMLKRIDDKKINNDLILQLLDHIYAAQQESEKTSKEGDMSPSQLTEKKTQVPATGAILIFLPGMNEIRKLYDIVASHPVFGDPKKFLLIALHSTLSSEHQEKAFDIPPQGVRKIVFSTNIAETGITISDVTIVIDTGMARVVSYDDKKRVTRLLQKHIAKANARQRRGRAGRVQEGVCFHLFSKQKFEEMPSFELPEILRLPLEELCLRIKVCGLGSIRSTFEEALDRPDEKMIENAILSLQEVQALTIEEGHEVLTPLGSHLSNLPVDVHMGKMIIFGALFRCLDPILAIAAALSFKSPFVRPFGKEDEADTARARFQTGHSDFLTIYKAYVEWRKRLEALRQDPALSNASIRRSMTRFCKENYLSEQNLEMIEDMKRQYLGLLVSIGFVKPENDAYKANPYEVKRSGIQLCQIPYLYNLHAFSVPVINAALTAGLYPKAAEFMKQTRQISRKDLDLAIHPSSIIFQKEHTFTSEFMIYNTVVMNNSGGHLKDRVYMWETATVDPIALVLLSTHMDIKHKQKLFVLDDWLYFRCFARTAVLLKFIRNELNKWLEDKMNQPDLDLTKRSEQILKVLTKTLETCSAQPN</sequence>
<dbReference type="GO" id="GO:0003724">
    <property type="term" value="F:RNA helicase activity"/>
    <property type="evidence" value="ECO:0007669"/>
    <property type="project" value="UniProtKB-EC"/>
</dbReference>
<dbReference type="PROSITE" id="PS00690">
    <property type="entry name" value="DEAH_ATP_HELICASE"/>
    <property type="match status" value="1"/>
</dbReference>
<dbReference type="Pfam" id="PF24899">
    <property type="entry name" value="UBA_DHX29"/>
    <property type="match status" value="1"/>
</dbReference>
<keyword evidence="11" id="KW-1185">Reference proteome</keyword>
<keyword evidence="5" id="KW-0067">ATP-binding</keyword>
<feature type="domain" description="Helicase C-terminal" evidence="9">
    <location>
        <begin position="941"/>
        <end position="1112"/>
    </location>
</feature>
<evidence type="ECO:0000256" key="4">
    <source>
        <dbReference type="ARBA" id="ARBA00022806"/>
    </source>
</evidence>
<comment type="caution">
    <text evidence="10">The sequence shown here is derived from an EMBL/GenBank/DDBJ whole genome shotgun (WGS) entry which is preliminary data.</text>
</comment>
<dbReference type="EC" id="3.6.4.13" evidence="1"/>
<evidence type="ECO:0000256" key="3">
    <source>
        <dbReference type="ARBA" id="ARBA00022801"/>
    </source>
</evidence>
<name>A0A1C7N9N3_9FUNG</name>
<evidence type="ECO:0000313" key="10">
    <source>
        <dbReference type="EMBL" id="OBZ85801.1"/>
    </source>
</evidence>
<keyword evidence="3" id="KW-0378">Hydrolase</keyword>
<dbReference type="CDD" id="cd17917">
    <property type="entry name" value="DEXHc_RHA-like"/>
    <property type="match status" value="1"/>
</dbReference>
<comment type="catalytic activity">
    <reaction evidence="6">
        <text>ATP + H2O = ADP + phosphate + H(+)</text>
        <dbReference type="Rhea" id="RHEA:13065"/>
        <dbReference type="ChEBI" id="CHEBI:15377"/>
        <dbReference type="ChEBI" id="CHEBI:15378"/>
        <dbReference type="ChEBI" id="CHEBI:30616"/>
        <dbReference type="ChEBI" id="CHEBI:43474"/>
        <dbReference type="ChEBI" id="CHEBI:456216"/>
        <dbReference type="EC" id="3.6.4.13"/>
    </reaction>
</comment>
<dbReference type="PROSITE" id="PS51194">
    <property type="entry name" value="HELICASE_CTER"/>
    <property type="match status" value="1"/>
</dbReference>
<dbReference type="InterPro" id="IPR027417">
    <property type="entry name" value="P-loop_NTPase"/>
</dbReference>
<dbReference type="GO" id="GO:0016787">
    <property type="term" value="F:hydrolase activity"/>
    <property type="evidence" value="ECO:0007669"/>
    <property type="project" value="UniProtKB-KW"/>
</dbReference>
<dbReference type="FunFam" id="1.20.120.1080:FF:000002">
    <property type="entry name" value="Putative ATP-dependent RNA helicase DHX36"/>
    <property type="match status" value="1"/>
</dbReference>
<protein>
    <recommendedName>
        <fullName evidence="1">RNA helicase</fullName>
        <ecNumber evidence="1">3.6.4.13</ecNumber>
    </recommendedName>
</protein>
<dbReference type="EMBL" id="LUGH01000357">
    <property type="protein sequence ID" value="OBZ85801.1"/>
    <property type="molecule type" value="Genomic_DNA"/>
</dbReference>
<dbReference type="Pfam" id="PF00270">
    <property type="entry name" value="DEAD"/>
    <property type="match status" value="1"/>
</dbReference>
<evidence type="ECO:0000256" key="5">
    <source>
        <dbReference type="ARBA" id="ARBA00022840"/>
    </source>
</evidence>
<dbReference type="Pfam" id="PF00271">
    <property type="entry name" value="Helicase_C"/>
    <property type="match status" value="1"/>
</dbReference>
<keyword evidence="4 10" id="KW-0347">Helicase</keyword>
<dbReference type="InterPro" id="IPR002464">
    <property type="entry name" value="DNA/RNA_helicase_DEAH_CS"/>
</dbReference>
<dbReference type="OrthoDB" id="5600252at2759"/>
<evidence type="ECO:0000259" key="8">
    <source>
        <dbReference type="PROSITE" id="PS51192"/>
    </source>
</evidence>
<dbReference type="PANTHER" id="PTHR18934">
    <property type="entry name" value="ATP-DEPENDENT RNA HELICASE"/>
    <property type="match status" value="1"/>
</dbReference>
<dbReference type="GO" id="GO:0003723">
    <property type="term" value="F:RNA binding"/>
    <property type="evidence" value="ECO:0007669"/>
    <property type="project" value="TreeGrafter"/>
</dbReference>
<dbReference type="Pfam" id="PF07717">
    <property type="entry name" value="OB_NTP_bind"/>
    <property type="match status" value="1"/>
</dbReference>
<dbReference type="Gene3D" id="1.20.120.1080">
    <property type="match status" value="1"/>
</dbReference>
<feature type="compositionally biased region" description="Basic and acidic residues" evidence="7">
    <location>
        <begin position="355"/>
        <end position="366"/>
    </location>
</feature>
<feature type="domain" description="Helicase ATP-binding" evidence="8">
    <location>
        <begin position="624"/>
        <end position="796"/>
    </location>
</feature>
<evidence type="ECO:0000256" key="2">
    <source>
        <dbReference type="ARBA" id="ARBA00022741"/>
    </source>
</evidence>
<dbReference type="Pfam" id="PF26026">
    <property type="entry name" value="RNA_hel_CTD"/>
    <property type="match status" value="1"/>
</dbReference>
<dbReference type="STRING" id="101091.A0A1C7N9N3"/>
<dbReference type="InterPro" id="IPR011709">
    <property type="entry name" value="DEAD-box_helicase_OB_fold"/>
</dbReference>
<dbReference type="InterPro" id="IPR059023">
    <property type="entry name" value="RNA_hel_CTD"/>
</dbReference>
<dbReference type="SMART" id="SM00487">
    <property type="entry name" value="DEXDc"/>
    <property type="match status" value="1"/>
</dbReference>
<feature type="compositionally biased region" description="Polar residues" evidence="7">
    <location>
        <begin position="574"/>
        <end position="585"/>
    </location>
</feature>
<dbReference type="InterPro" id="IPR014001">
    <property type="entry name" value="Helicase_ATP-bd"/>
</dbReference>
<gene>
    <name evidence="10" type="primary">dhx29</name>
    <name evidence="10" type="ORF">A0J61_06148</name>
</gene>
<dbReference type="PROSITE" id="PS51192">
    <property type="entry name" value="HELICASE_ATP_BIND_1"/>
    <property type="match status" value="1"/>
</dbReference>
<reference evidence="10 11" key="1">
    <citation type="submission" date="2016-03" db="EMBL/GenBank/DDBJ databases">
        <title>Choanephora cucurbitarum.</title>
        <authorList>
            <person name="Min B."/>
            <person name="Park H."/>
            <person name="Park J.-H."/>
            <person name="Shin H.-D."/>
            <person name="Choi I.-G."/>
        </authorList>
    </citation>
    <scope>NUCLEOTIDE SEQUENCE [LARGE SCALE GENOMIC DNA]</scope>
    <source>
        <strain evidence="10 11">KUS-F28377</strain>
    </source>
</reference>
<feature type="region of interest" description="Disordered" evidence="7">
    <location>
        <begin position="1"/>
        <end position="60"/>
    </location>
</feature>
<dbReference type="GO" id="GO:0005524">
    <property type="term" value="F:ATP binding"/>
    <property type="evidence" value="ECO:0007669"/>
    <property type="project" value="UniProtKB-KW"/>
</dbReference>
<dbReference type="GO" id="GO:1990904">
    <property type="term" value="C:ribonucleoprotein complex"/>
    <property type="evidence" value="ECO:0007669"/>
    <property type="project" value="UniProtKB-ARBA"/>
</dbReference>
<dbReference type="FunCoup" id="A0A1C7N9N3">
    <property type="interactions" value="439"/>
</dbReference>
<dbReference type="SMART" id="SM00847">
    <property type="entry name" value="HA2"/>
    <property type="match status" value="1"/>
</dbReference>
<evidence type="ECO:0000256" key="7">
    <source>
        <dbReference type="SAM" id="MobiDB-lite"/>
    </source>
</evidence>